<protein>
    <submittedName>
        <fullName evidence="6">DNA cytosine methyltransferase</fullName>
    </submittedName>
</protein>
<evidence type="ECO:0000313" key="6">
    <source>
        <dbReference type="EMBL" id="NGX96330.1"/>
    </source>
</evidence>
<dbReference type="Gene3D" id="3.40.50.150">
    <property type="entry name" value="Vaccinia Virus protein VP39"/>
    <property type="match status" value="1"/>
</dbReference>
<dbReference type="EMBL" id="JAAMRR010000746">
    <property type="protein sequence ID" value="NGX96330.1"/>
    <property type="molecule type" value="Genomic_DNA"/>
</dbReference>
<feature type="region of interest" description="Disordered" evidence="5">
    <location>
        <begin position="208"/>
        <end position="241"/>
    </location>
</feature>
<comment type="caution">
    <text evidence="6">The sequence shown here is derived from an EMBL/GenBank/DDBJ whole genome shotgun (WGS) entry which is preliminary data.</text>
</comment>
<organism evidence="6 7">
    <name type="scientific">Candidatus Afipia apatlaquensis</name>
    <dbReference type="NCBI Taxonomy" id="2712852"/>
    <lineage>
        <taxon>Bacteria</taxon>
        <taxon>Pseudomonadati</taxon>
        <taxon>Pseudomonadota</taxon>
        <taxon>Alphaproteobacteria</taxon>
        <taxon>Hyphomicrobiales</taxon>
        <taxon>Nitrobacteraceae</taxon>
        <taxon>Afipia</taxon>
    </lineage>
</organism>
<evidence type="ECO:0000256" key="3">
    <source>
        <dbReference type="ARBA" id="ARBA00022747"/>
    </source>
</evidence>
<keyword evidence="3" id="KW-0680">Restriction system</keyword>
<dbReference type="Pfam" id="PF00145">
    <property type="entry name" value="DNA_methylase"/>
    <property type="match status" value="1"/>
</dbReference>
<gene>
    <name evidence="6" type="ORF">G4V63_14265</name>
</gene>
<sequence length="308" mass="33451">MGACRTAHARPALARPAAHSRRGGPDAAADALFPRRGAAVSVKPAYYNEIDEFVAQWLRNLIAAGHIAPGDVDTRSIEDVKPDDLRPYTQCHFFTGIGGWPLALRRAGWADDRHIWTASCPCQPFSQTGEGAGFADERHLWPHLYHLIDQRRPGIVTGEQVASKDAERWLDLVHTDLEALGYAFGAVAFPSAGIGAPHIRDRTYWMGHADDTGPQGHTGHDGAAGREGTSGSTPAAGLSGDRTEVNGFWRDADWLCHTDNIWRPVEPGTFPLAHGISSRVGRLRAYGNAVNVEAARVWIETVMDCIPA</sequence>
<comment type="catalytic activity">
    <reaction evidence="4">
        <text>a 2'-deoxycytidine in DNA + S-adenosyl-L-methionine = a 5-methyl-2'-deoxycytidine in DNA + S-adenosyl-L-homocysteine + H(+)</text>
        <dbReference type="Rhea" id="RHEA:13681"/>
        <dbReference type="Rhea" id="RHEA-COMP:11369"/>
        <dbReference type="Rhea" id="RHEA-COMP:11370"/>
        <dbReference type="ChEBI" id="CHEBI:15378"/>
        <dbReference type="ChEBI" id="CHEBI:57856"/>
        <dbReference type="ChEBI" id="CHEBI:59789"/>
        <dbReference type="ChEBI" id="CHEBI:85452"/>
        <dbReference type="ChEBI" id="CHEBI:85454"/>
        <dbReference type="EC" id="2.1.1.37"/>
    </reaction>
</comment>
<proteinExistence type="predicted"/>
<accession>A0A7C9VJK3</accession>
<evidence type="ECO:0000256" key="5">
    <source>
        <dbReference type="SAM" id="MobiDB-lite"/>
    </source>
</evidence>
<evidence type="ECO:0000256" key="1">
    <source>
        <dbReference type="ARBA" id="ARBA00022603"/>
    </source>
</evidence>
<keyword evidence="7" id="KW-1185">Reference proteome</keyword>
<keyword evidence="2" id="KW-0808">Transferase</keyword>
<name>A0A7C9VJK3_9BRAD</name>
<reference evidence="6" key="1">
    <citation type="submission" date="2020-02" db="EMBL/GenBank/DDBJ databases">
        <title>Draft genome sequence of Candidatus Afipia apatlaquensis IBT-C3, a potential strain for decolorization of textile dyes.</title>
        <authorList>
            <person name="Sanchez-Reyes A."/>
            <person name="Breton-Deval L."/>
            <person name="Mangelson H."/>
            <person name="Sanchez-Flores A."/>
        </authorList>
    </citation>
    <scope>NUCLEOTIDE SEQUENCE [LARGE SCALE GENOMIC DNA]</scope>
    <source>
        <strain evidence="6">IBT-C3</strain>
    </source>
</reference>
<evidence type="ECO:0000313" key="7">
    <source>
        <dbReference type="Proteomes" id="UP000480266"/>
    </source>
</evidence>
<keyword evidence="1 6" id="KW-0489">Methyltransferase</keyword>
<feature type="region of interest" description="Disordered" evidence="5">
    <location>
        <begin position="1"/>
        <end position="28"/>
    </location>
</feature>
<feature type="compositionally biased region" description="Low complexity" evidence="5">
    <location>
        <begin position="1"/>
        <end position="17"/>
    </location>
</feature>
<dbReference type="AlphaFoldDB" id="A0A7C9VJK3"/>
<dbReference type="GO" id="GO:0009307">
    <property type="term" value="P:DNA restriction-modification system"/>
    <property type="evidence" value="ECO:0007669"/>
    <property type="project" value="UniProtKB-KW"/>
</dbReference>
<dbReference type="InterPro" id="IPR001525">
    <property type="entry name" value="C5_MeTfrase"/>
</dbReference>
<dbReference type="GO" id="GO:0032259">
    <property type="term" value="P:methylation"/>
    <property type="evidence" value="ECO:0007669"/>
    <property type="project" value="UniProtKB-KW"/>
</dbReference>
<evidence type="ECO:0000256" key="2">
    <source>
        <dbReference type="ARBA" id="ARBA00022679"/>
    </source>
</evidence>
<dbReference type="GO" id="GO:0003886">
    <property type="term" value="F:DNA (cytosine-5-)-methyltransferase activity"/>
    <property type="evidence" value="ECO:0007669"/>
    <property type="project" value="UniProtKB-EC"/>
</dbReference>
<dbReference type="SUPFAM" id="SSF53335">
    <property type="entry name" value="S-adenosyl-L-methionine-dependent methyltransferases"/>
    <property type="match status" value="1"/>
</dbReference>
<dbReference type="Proteomes" id="UP000480266">
    <property type="component" value="Unassembled WGS sequence"/>
</dbReference>
<evidence type="ECO:0000256" key="4">
    <source>
        <dbReference type="ARBA" id="ARBA00047422"/>
    </source>
</evidence>
<dbReference type="InterPro" id="IPR029063">
    <property type="entry name" value="SAM-dependent_MTases_sf"/>
</dbReference>